<protein>
    <recommendedName>
        <fullName evidence="1">DUF1540 domain-containing protein</fullName>
    </recommendedName>
</protein>
<gene>
    <name evidence="2" type="ORF">SAMN02745910_04867</name>
</gene>
<dbReference type="EMBL" id="FOXX01000022">
    <property type="protein sequence ID" value="SFQ87664.1"/>
    <property type="molecule type" value="Genomic_DNA"/>
</dbReference>
<comment type="caution">
    <text evidence="2">The sequence shown here is derived from an EMBL/GenBank/DDBJ whole genome shotgun (WGS) entry which is preliminary data.</text>
</comment>
<dbReference type="GeneID" id="93713382"/>
<dbReference type="RefSeq" id="WP_064504955.1">
    <property type="nucleotide sequence ID" value="NZ_FOXX01000022.1"/>
</dbReference>
<organism evidence="2 3">
    <name type="scientific">Priestia endophytica DSM 13796</name>
    <dbReference type="NCBI Taxonomy" id="1121089"/>
    <lineage>
        <taxon>Bacteria</taxon>
        <taxon>Bacillati</taxon>
        <taxon>Bacillota</taxon>
        <taxon>Bacilli</taxon>
        <taxon>Bacillales</taxon>
        <taxon>Bacillaceae</taxon>
        <taxon>Priestia</taxon>
    </lineage>
</organism>
<dbReference type="InterPro" id="IPR011437">
    <property type="entry name" value="DUF1540"/>
</dbReference>
<evidence type="ECO:0000313" key="3">
    <source>
        <dbReference type="Proteomes" id="UP000182762"/>
    </source>
</evidence>
<proteinExistence type="predicted"/>
<name>A0A1I6C3F0_9BACI</name>
<feature type="domain" description="DUF1540" evidence="1">
    <location>
        <begin position="5"/>
        <end position="47"/>
    </location>
</feature>
<evidence type="ECO:0000313" key="2">
    <source>
        <dbReference type="EMBL" id="SFQ87664.1"/>
    </source>
</evidence>
<accession>A0A1I6C3F0</accession>
<dbReference type="Pfam" id="PF07561">
    <property type="entry name" value="DUF1540"/>
    <property type="match status" value="1"/>
</dbReference>
<evidence type="ECO:0000259" key="1">
    <source>
        <dbReference type="Pfam" id="PF07561"/>
    </source>
</evidence>
<keyword evidence="3" id="KW-1185">Reference proteome</keyword>
<dbReference type="Proteomes" id="UP000182762">
    <property type="component" value="Unassembled WGS sequence"/>
</dbReference>
<reference evidence="2 3" key="1">
    <citation type="submission" date="2016-10" db="EMBL/GenBank/DDBJ databases">
        <authorList>
            <person name="Varghese N."/>
            <person name="Submissions S."/>
        </authorList>
    </citation>
    <scope>NUCLEOTIDE SEQUENCE [LARGE SCALE GENOMIC DNA]</scope>
    <source>
        <strain evidence="2 3">DSM 13796</strain>
    </source>
</reference>
<sequence>METGVLCEVNTCKNWKNGNKCTADFIYVVNFDGKQTSEAEETGCKTFEPSTS</sequence>